<sequence length="87" mass="9486">MGYILEMQNDPPRPSAYSSADIAAILADLQATVSGATSLERWTKSSTVPVDRVVAGADLTYLRLTAHDAEGSPIVLMLRERVWQRAI</sequence>
<dbReference type="Proteomes" id="UP000321749">
    <property type="component" value="Unassembled WGS sequence"/>
</dbReference>
<comment type="caution">
    <text evidence="1">The sequence shown here is derived from an EMBL/GenBank/DDBJ whole genome shotgun (WGS) entry which is preliminary data.</text>
</comment>
<accession>A0AA87URP5</accession>
<dbReference type="AlphaFoldDB" id="A0AA87URP5"/>
<reference evidence="1 2" key="1">
    <citation type="submission" date="2019-07" db="EMBL/GenBank/DDBJ databases">
        <title>Whole genome shotgun sequence of Agrococcus baldri NBRC 103055.</title>
        <authorList>
            <person name="Hosoyama A."/>
            <person name="Uohara A."/>
            <person name="Ohji S."/>
            <person name="Ichikawa N."/>
        </authorList>
    </citation>
    <scope>NUCLEOTIDE SEQUENCE [LARGE SCALE GENOMIC DNA]</scope>
    <source>
        <strain evidence="1 2">NBRC 103055</strain>
    </source>
</reference>
<organism evidence="1 2">
    <name type="scientific">Agrococcus baldri</name>
    <dbReference type="NCBI Taxonomy" id="153730"/>
    <lineage>
        <taxon>Bacteria</taxon>
        <taxon>Bacillati</taxon>
        <taxon>Actinomycetota</taxon>
        <taxon>Actinomycetes</taxon>
        <taxon>Micrococcales</taxon>
        <taxon>Microbacteriaceae</taxon>
        <taxon>Agrococcus</taxon>
    </lineage>
</organism>
<name>A0AA87URP5_9MICO</name>
<evidence type="ECO:0000313" key="2">
    <source>
        <dbReference type="Proteomes" id="UP000321749"/>
    </source>
</evidence>
<evidence type="ECO:0000313" key="1">
    <source>
        <dbReference type="EMBL" id="GEK79680.1"/>
    </source>
</evidence>
<keyword evidence="2" id="KW-1185">Reference proteome</keyword>
<proteinExistence type="predicted"/>
<protein>
    <submittedName>
        <fullName evidence="1">Uncharacterized protein</fullName>
    </submittedName>
</protein>
<dbReference type="EMBL" id="BJUU01000004">
    <property type="protein sequence ID" value="GEK79680.1"/>
    <property type="molecule type" value="Genomic_DNA"/>
</dbReference>
<gene>
    <name evidence="1" type="ORF">ABA31_10310</name>
</gene>